<reference evidence="4" key="2">
    <citation type="submission" date="2019-06" db="EMBL/GenBank/DDBJ databases">
        <title>Co-occurence of chitin degradation, pigmentation and bioactivity in marine Pseudoalteromonas.</title>
        <authorList>
            <person name="Sonnenschein E.C."/>
            <person name="Bech P.K."/>
        </authorList>
    </citation>
    <scope>NUCLEOTIDE SEQUENCE [LARGE SCALE GENOMIC DNA]</scope>
    <source>
        <strain evidence="4">S2599</strain>
    </source>
</reference>
<gene>
    <name evidence="3" type="ORF">CWB98_23450</name>
    <name evidence="2" type="ORF">CWB99_12110</name>
</gene>
<keyword evidence="1" id="KW-0732">Signal</keyword>
<proteinExistence type="predicted"/>
<dbReference type="Proteomes" id="UP000310249">
    <property type="component" value="Unassembled WGS sequence"/>
</dbReference>
<dbReference type="EMBL" id="PNCJ01000086">
    <property type="protein sequence ID" value="TMP29772.1"/>
    <property type="molecule type" value="Genomic_DNA"/>
</dbReference>
<name>A0A5S3WQ26_9GAMM</name>
<evidence type="ECO:0000313" key="5">
    <source>
        <dbReference type="Proteomes" id="UP000310249"/>
    </source>
</evidence>
<dbReference type="EMBL" id="PNCI01000026">
    <property type="protein sequence ID" value="TMP28331.1"/>
    <property type="molecule type" value="Genomic_DNA"/>
</dbReference>
<reference evidence="3" key="3">
    <citation type="submission" date="2019-09" db="EMBL/GenBank/DDBJ databases">
        <title>Co-occurence of chitin degradation, pigmentation and bioactivity in marine Pseudoalteromonas.</title>
        <authorList>
            <person name="Sonnenschein E.C."/>
            <person name="Bech P.K."/>
        </authorList>
    </citation>
    <scope>NUCLEOTIDE SEQUENCE</scope>
    <source>
        <strain evidence="3">S2599</strain>
        <strain evidence="2 5">S2676</strain>
    </source>
</reference>
<organism evidence="3 4">
    <name type="scientific">Pseudoalteromonas rubra</name>
    <dbReference type="NCBI Taxonomy" id="43658"/>
    <lineage>
        <taxon>Bacteria</taxon>
        <taxon>Pseudomonadati</taxon>
        <taxon>Pseudomonadota</taxon>
        <taxon>Gammaproteobacteria</taxon>
        <taxon>Alteromonadales</taxon>
        <taxon>Pseudoalteromonadaceae</taxon>
        <taxon>Pseudoalteromonas</taxon>
    </lineage>
</organism>
<dbReference type="RefSeq" id="WP_138546956.1">
    <property type="nucleotide sequence ID" value="NZ_PNCH01000066.1"/>
</dbReference>
<evidence type="ECO:0000313" key="4">
    <source>
        <dbReference type="Proteomes" id="UP000306719"/>
    </source>
</evidence>
<dbReference type="AlphaFoldDB" id="A0A5S3WQ26"/>
<protein>
    <submittedName>
        <fullName evidence="3">Uncharacterized protein</fullName>
    </submittedName>
</protein>
<dbReference type="Proteomes" id="UP000306719">
    <property type="component" value="Unassembled WGS sequence"/>
</dbReference>
<reference evidence="4 5" key="1">
    <citation type="submission" date="2018-01" db="EMBL/GenBank/DDBJ databases">
        <authorList>
            <person name="Paulsen S."/>
            <person name="Gram L.K."/>
        </authorList>
    </citation>
    <scope>NUCLEOTIDE SEQUENCE [LARGE SCALE GENOMIC DNA]</scope>
    <source>
        <strain evidence="3 4">S2599</strain>
        <strain evidence="2 5">S2676</strain>
    </source>
</reference>
<feature type="signal peptide" evidence="1">
    <location>
        <begin position="1"/>
        <end position="19"/>
    </location>
</feature>
<feature type="chain" id="PRO_5036150178" evidence="1">
    <location>
        <begin position="20"/>
        <end position="132"/>
    </location>
</feature>
<evidence type="ECO:0000313" key="3">
    <source>
        <dbReference type="EMBL" id="TMP29772.1"/>
    </source>
</evidence>
<evidence type="ECO:0000313" key="2">
    <source>
        <dbReference type="EMBL" id="TMP28331.1"/>
    </source>
</evidence>
<sequence>MLRTIALNLGLLVSFVTQASAPIESVKLEQTLASELGFIIELSRDKEATNLSVEGPKELNGCAPLKVGTAILNKENLDIALSISEVTKGATPKSFGYIRNVTDNKLLIFIDYICPVGRRHQSRRYELWSSST</sequence>
<evidence type="ECO:0000256" key="1">
    <source>
        <dbReference type="SAM" id="SignalP"/>
    </source>
</evidence>
<accession>A0A5S3WQ26</accession>
<comment type="caution">
    <text evidence="3">The sequence shown here is derived from an EMBL/GenBank/DDBJ whole genome shotgun (WGS) entry which is preliminary data.</text>
</comment>
<dbReference type="OrthoDB" id="5702166at2"/>